<dbReference type="EMBL" id="ML208292">
    <property type="protein sequence ID" value="TFK71921.1"/>
    <property type="molecule type" value="Genomic_DNA"/>
</dbReference>
<protein>
    <submittedName>
        <fullName evidence="1">Uncharacterized protein</fullName>
    </submittedName>
</protein>
<organism evidence="1 2">
    <name type="scientific">Pluteus cervinus</name>
    <dbReference type="NCBI Taxonomy" id="181527"/>
    <lineage>
        <taxon>Eukaryota</taxon>
        <taxon>Fungi</taxon>
        <taxon>Dikarya</taxon>
        <taxon>Basidiomycota</taxon>
        <taxon>Agaricomycotina</taxon>
        <taxon>Agaricomycetes</taxon>
        <taxon>Agaricomycetidae</taxon>
        <taxon>Agaricales</taxon>
        <taxon>Pluteineae</taxon>
        <taxon>Pluteaceae</taxon>
        <taxon>Pluteus</taxon>
    </lineage>
</organism>
<dbReference type="Proteomes" id="UP000308600">
    <property type="component" value="Unassembled WGS sequence"/>
</dbReference>
<keyword evidence="2" id="KW-1185">Reference proteome</keyword>
<evidence type="ECO:0000313" key="2">
    <source>
        <dbReference type="Proteomes" id="UP000308600"/>
    </source>
</evidence>
<evidence type="ECO:0000313" key="1">
    <source>
        <dbReference type="EMBL" id="TFK71921.1"/>
    </source>
</evidence>
<sequence>MSPLSNLLQRVSRYTSSIQYRSNASMILWPEKFSSTTYCYPNLTFRNTERRLHWHHKPKLCAGTIRFGIFLDATKPTVVTRDGIEAPVGTQTSWTSSKNYLKVSQHKSVEKGHDSLVVRSDVLLIARPFSVIPRFFCWTRCKQLHFDKW</sequence>
<reference evidence="1 2" key="1">
    <citation type="journal article" date="2019" name="Nat. Ecol. Evol.">
        <title>Megaphylogeny resolves global patterns of mushroom evolution.</title>
        <authorList>
            <person name="Varga T."/>
            <person name="Krizsan K."/>
            <person name="Foldi C."/>
            <person name="Dima B."/>
            <person name="Sanchez-Garcia M."/>
            <person name="Sanchez-Ramirez S."/>
            <person name="Szollosi G.J."/>
            <person name="Szarkandi J.G."/>
            <person name="Papp V."/>
            <person name="Albert L."/>
            <person name="Andreopoulos W."/>
            <person name="Angelini C."/>
            <person name="Antonin V."/>
            <person name="Barry K.W."/>
            <person name="Bougher N.L."/>
            <person name="Buchanan P."/>
            <person name="Buyck B."/>
            <person name="Bense V."/>
            <person name="Catcheside P."/>
            <person name="Chovatia M."/>
            <person name="Cooper J."/>
            <person name="Damon W."/>
            <person name="Desjardin D."/>
            <person name="Finy P."/>
            <person name="Geml J."/>
            <person name="Haridas S."/>
            <person name="Hughes K."/>
            <person name="Justo A."/>
            <person name="Karasinski D."/>
            <person name="Kautmanova I."/>
            <person name="Kiss B."/>
            <person name="Kocsube S."/>
            <person name="Kotiranta H."/>
            <person name="LaButti K.M."/>
            <person name="Lechner B.E."/>
            <person name="Liimatainen K."/>
            <person name="Lipzen A."/>
            <person name="Lukacs Z."/>
            <person name="Mihaltcheva S."/>
            <person name="Morgado L.N."/>
            <person name="Niskanen T."/>
            <person name="Noordeloos M.E."/>
            <person name="Ohm R.A."/>
            <person name="Ortiz-Santana B."/>
            <person name="Ovrebo C."/>
            <person name="Racz N."/>
            <person name="Riley R."/>
            <person name="Savchenko A."/>
            <person name="Shiryaev A."/>
            <person name="Soop K."/>
            <person name="Spirin V."/>
            <person name="Szebenyi C."/>
            <person name="Tomsovsky M."/>
            <person name="Tulloss R.E."/>
            <person name="Uehling J."/>
            <person name="Grigoriev I.V."/>
            <person name="Vagvolgyi C."/>
            <person name="Papp T."/>
            <person name="Martin F.M."/>
            <person name="Miettinen O."/>
            <person name="Hibbett D.S."/>
            <person name="Nagy L.G."/>
        </authorList>
    </citation>
    <scope>NUCLEOTIDE SEQUENCE [LARGE SCALE GENOMIC DNA]</scope>
    <source>
        <strain evidence="1 2">NL-1719</strain>
    </source>
</reference>
<name>A0ACD3B260_9AGAR</name>
<gene>
    <name evidence="1" type="ORF">BDN72DRAFT_402998</name>
</gene>
<accession>A0ACD3B260</accession>
<proteinExistence type="predicted"/>